<dbReference type="AlphaFoldDB" id="A0A834MDW0"/>
<keyword evidence="6" id="KW-1185">Reference proteome</keyword>
<proteinExistence type="inferred from homology"/>
<evidence type="ECO:0000256" key="1">
    <source>
        <dbReference type="ARBA" id="ARBA00007584"/>
    </source>
</evidence>
<dbReference type="GO" id="GO:0005739">
    <property type="term" value="C:mitochondrion"/>
    <property type="evidence" value="ECO:0007669"/>
    <property type="project" value="TreeGrafter"/>
</dbReference>
<evidence type="ECO:0000256" key="4">
    <source>
        <dbReference type="SAM" id="MobiDB-lite"/>
    </source>
</evidence>
<dbReference type="Proteomes" id="UP000625711">
    <property type="component" value="Unassembled WGS sequence"/>
</dbReference>
<dbReference type="PANTHER" id="PTHR12499">
    <property type="entry name" value="OPTIC ATROPHY 3 PROTEIN OPA3"/>
    <property type="match status" value="1"/>
</dbReference>
<feature type="region of interest" description="Disordered" evidence="4">
    <location>
        <begin position="160"/>
        <end position="189"/>
    </location>
</feature>
<dbReference type="OrthoDB" id="2129069at2759"/>
<accession>A0A834MDW0</accession>
<evidence type="ECO:0000313" key="6">
    <source>
        <dbReference type="Proteomes" id="UP000625711"/>
    </source>
</evidence>
<evidence type="ECO:0000313" key="5">
    <source>
        <dbReference type="EMBL" id="KAF7280931.1"/>
    </source>
</evidence>
<keyword evidence="2 3" id="KW-0175">Coiled coil</keyword>
<dbReference type="EMBL" id="JAACXV010000269">
    <property type="protein sequence ID" value="KAF7280931.1"/>
    <property type="molecule type" value="Genomic_DNA"/>
</dbReference>
<name>A0A834MDW0_RHYFE</name>
<organism evidence="5 6">
    <name type="scientific">Rhynchophorus ferrugineus</name>
    <name type="common">Red palm weevil</name>
    <name type="synonym">Curculio ferrugineus</name>
    <dbReference type="NCBI Taxonomy" id="354439"/>
    <lineage>
        <taxon>Eukaryota</taxon>
        <taxon>Metazoa</taxon>
        <taxon>Ecdysozoa</taxon>
        <taxon>Arthropoda</taxon>
        <taxon>Hexapoda</taxon>
        <taxon>Insecta</taxon>
        <taxon>Pterygota</taxon>
        <taxon>Neoptera</taxon>
        <taxon>Endopterygota</taxon>
        <taxon>Coleoptera</taxon>
        <taxon>Polyphaga</taxon>
        <taxon>Cucujiformia</taxon>
        <taxon>Curculionidae</taxon>
        <taxon>Dryophthorinae</taxon>
        <taxon>Rhynchophorus</taxon>
    </lineage>
</organism>
<gene>
    <name evidence="5" type="ORF">GWI33_005396</name>
</gene>
<dbReference type="GO" id="GO:0019216">
    <property type="term" value="P:regulation of lipid metabolic process"/>
    <property type="evidence" value="ECO:0007669"/>
    <property type="project" value="TreeGrafter"/>
</dbReference>
<reference evidence="5" key="1">
    <citation type="submission" date="2020-08" db="EMBL/GenBank/DDBJ databases">
        <title>Genome sequencing and assembly of the red palm weevil Rhynchophorus ferrugineus.</title>
        <authorList>
            <person name="Dias G.B."/>
            <person name="Bergman C.M."/>
            <person name="Manee M."/>
        </authorList>
    </citation>
    <scope>NUCLEOTIDE SEQUENCE</scope>
    <source>
        <strain evidence="5">AA-2017</strain>
        <tissue evidence="5">Whole larva</tissue>
    </source>
</reference>
<protein>
    <recommendedName>
        <fullName evidence="7">OPA3-like protein</fullName>
    </recommendedName>
</protein>
<comment type="similarity">
    <text evidence="1">Belongs to the OPA3 family.</text>
</comment>
<dbReference type="InterPro" id="IPR010754">
    <property type="entry name" value="OPA3-like"/>
</dbReference>
<evidence type="ECO:0000256" key="3">
    <source>
        <dbReference type="SAM" id="Coils"/>
    </source>
</evidence>
<feature type="coiled-coil region" evidence="3">
    <location>
        <begin position="103"/>
        <end position="151"/>
    </location>
</feature>
<dbReference type="PANTHER" id="PTHR12499:SF0">
    <property type="entry name" value="OPTIC ATROPHY 3 PROTEIN"/>
    <property type="match status" value="1"/>
</dbReference>
<comment type="caution">
    <text evidence="5">The sequence shown here is derived from an EMBL/GenBank/DDBJ whole genome shotgun (WGS) entry which is preliminary data.</text>
</comment>
<dbReference type="Pfam" id="PF07047">
    <property type="entry name" value="OPA3"/>
    <property type="match status" value="1"/>
</dbReference>
<sequence>MVIGAFPAAKLGALLIKQVSKPIANVVKNQAKSSPVFRKYVCMPPAQFYNWCEIKSKMWILNLGKPINVPVLNEAQAIELGANLLGEAIIFIIAAGILINEYNRSSKKEAAKEEARKQELIDLRNDIRELYIQAEEERAQIRELIRRLGDQDTRLQALDSKSKKKLKDEIPEISNEPPPYSPVNDDPNLKAPDKPVELYQLSMTKYQNQPILLLRAVDDILRDFWSSPINKDEHSYLSQALCYLNELFRCLKKNPIPGCCEAQRVLQGILTYVAILGGDFAGFIIKNI</sequence>
<evidence type="ECO:0000256" key="2">
    <source>
        <dbReference type="ARBA" id="ARBA00023054"/>
    </source>
</evidence>
<evidence type="ECO:0008006" key="7">
    <source>
        <dbReference type="Google" id="ProtNLM"/>
    </source>
</evidence>